<reference evidence="3" key="1">
    <citation type="submission" date="2017-06" db="EMBL/GenBank/DDBJ databases">
        <authorList>
            <person name="Varghese N."/>
            <person name="Submissions S."/>
        </authorList>
    </citation>
    <scope>NUCLEOTIDE SEQUENCE [LARGE SCALE GENOMIC DNA]</scope>
    <source>
        <strain evidence="3">DSM 137</strain>
    </source>
</reference>
<keyword evidence="3" id="KW-1185">Reference proteome</keyword>
<gene>
    <name evidence="2" type="ORF">SAMN06265338_107116</name>
</gene>
<dbReference type="EMBL" id="FYDG01000007">
    <property type="protein sequence ID" value="SNB76190.1"/>
    <property type="molecule type" value="Genomic_DNA"/>
</dbReference>
<evidence type="ECO:0000313" key="2">
    <source>
        <dbReference type="EMBL" id="SNB76190.1"/>
    </source>
</evidence>
<evidence type="ECO:0000256" key="1">
    <source>
        <dbReference type="SAM" id="SignalP"/>
    </source>
</evidence>
<dbReference type="Proteomes" id="UP000198418">
    <property type="component" value="Unassembled WGS sequence"/>
</dbReference>
<protein>
    <submittedName>
        <fullName evidence="2">Uncharacterized protein</fullName>
    </submittedName>
</protein>
<dbReference type="AlphaFoldDB" id="A0A212RU78"/>
<proteinExistence type="predicted"/>
<dbReference type="OrthoDB" id="8457197at2"/>
<evidence type="ECO:0000313" key="3">
    <source>
        <dbReference type="Proteomes" id="UP000198418"/>
    </source>
</evidence>
<name>A0A212RU78_RHOAC</name>
<organism evidence="2 3">
    <name type="scientific">Rhodoblastus acidophilus</name>
    <name type="common">Rhodopseudomonas acidophila</name>
    <dbReference type="NCBI Taxonomy" id="1074"/>
    <lineage>
        <taxon>Bacteria</taxon>
        <taxon>Pseudomonadati</taxon>
        <taxon>Pseudomonadota</taxon>
        <taxon>Alphaproteobacteria</taxon>
        <taxon>Hyphomicrobiales</taxon>
        <taxon>Rhodoblastaceae</taxon>
        <taxon>Rhodoblastus</taxon>
    </lineage>
</organism>
<feature type="signal peptide" evidence="1">
    <location>
        <begin position="1"/>
        <end position="24"/>
    </location>
</feature>
<accession>A0A212RU78</accession>
<feature type="chain" id="PRO_5012103531" evidence="1">
    <location>
        <begin position="25"/>
        <end position="113"/>
    </location>
</feature>
<dbReference type="RefSeq" id="WP_088521348.1">
    <property type="nucleotide sequence ID" value="NZ_FYDG01000007.1"/>
</dbReference>
<sequence length="113" mass="12024">MKRQLFSIPIVAIIPFGLAAAALAAPPRPGDSVKAVAPDAAAKTCAQNPCPPGGGESRRQPVDVDVQTLQPYNLPPASREKMRACGEEWRTLKLAGQATGLTWRSFAEKCLVK</sequence>
<keyword evidence="1" id="KW-0732">Signal</keyword>